<accession>A0A061QLR6</accession>
<dbReference type="EMBL" id="GBEZ01026584">
    <property type="protein sequence ID" value="JAC60638.1"/>
    <property type="molecule type" value="Transcribed_RNA"/>
</dbReference>
<gene>
    <name evidence="1" type="ORF">TSPGSL018_28444</name>
</gene>
<proteinExistence type="predicted"/>
<dbReference type="AlphaFoldDB" id="A0A061QLR6"/>
<sequence>MTVCFKTNLTFPLAVKTSLSFSHCRYVYDSDFLALLLQGI</sequence>
<protein>
    <submittedName>
        <fullName evidence="1">Uncharacterized protein</fullName>
    </submittedName>
</protein>
<reference evidence="1" key="1">
    <citation type="submission" date="2014-05" db="EMBL/GenBank/DDBJ databases">
        <title>The transcriptome of the halophilic microalga Tetraselmis sp. GSL018 isolated from the Great Salt Lake, Utah.</title>
        <authorList>
            <person name="Jinkerson R.E."/>
            <person name="D'Adamo S."/>
            <person name="Posewitz M.C."/>
        </authorList>
    </citation>
    <scope>NUCLEOTIDE SEQUENCE</scope>
    <source>
        <strain evidence="1">GSL018</strain>
    </source>
</reference>
<name>A0A061QLR6_9CHLO</name>
<evidence type="ECO:0000313" key="1">
    <source>
        <dbReference type="EMBL" id="JAC60638.1"/>
    </source>
</evidence>
<organism evidence="1">
    <name type="scientific">Tetraselmis sp. GSL018</name>
    <dbReference type="NCBI Taxonomy" id="582737"/>
    <lineage>
        <taxon>Eukaryota</taxon>
        <taxon>Viridiplantae</taxon>
        <taxon>Chlorophyta</taxon>
        <taxon>core chlorophytes</taxon>
        <taxon>Chlorodendrophyceae</taxon>
        <taxon>Chlorodendrales</taxon>
        <taxon>Chlorodendraceae</taxon>
        <taxon>Tetraselmis</taxon>
    </lineage>
</organism>